<protein>
    <submittedName>
        <fullName evidence="4">Phosphoribosyltransferase</fullName>
    </submittedName>
</protein>
<reference evidence="4 5" key="1">
    <citation type="journal article" date="2015" name="Nature">
        <title>rRNA introns, odd ribosomes, and small enigmatic genomes across a large radiation of phyla.</title>
        <authorList>
            <person name="Brown C.T."/>
            <person name="Hug L.A."/>
            <person name="Thomas B.C."/>
            <person name="Sharon I."/>
            <person name="Castelle C.J."/>
            <person name="Singh A."/>
            <person name="Wilkins M.J."/>
            <person name="Williams K.H."/>
            <person name="Banfield J.F."/>
        </authorList>
    </citation>
    <scope>NUCLEOTIDE SEQUENCE [LARGE SCALE GENOMIC DNA]</scope>
</reference>
<keyword evidence="1 4" id="KW-0328">Glycosyltransferase</keyword>
<dbReference type="Proteomes" id="UP000033869">
    <property type="component" value="Unassembled WGS sequence"/>
</dbReference>
<keyword evidence="2 4" id="KW-0808">Transferase</keyword>
<dbReference type="InterPro" id="IPR029057">
    <property type="entry name" value="PRTase-like"/>
</dbReference>
<dbReference type="Gene3D" id="3.40.50.2020">
    <property type="match status" value="1"/>
</dbReference>
<dbReference type="SUPFAM" id="SSF53271">
    <property type="entry name" value="PRTase-like"/>
    <property type="match status" value="1"/>
</dbReference>
<dbReference type="CDD" id="cd06223">
    <property type="entry name" value="PRTases_typeI"/>
    <property type="match status" value="1"/>
</dbReference>
<feature type="domain" description="Phosphoribosyltransferase" evidence="3">
    <location>
        <begin position="12"/>
        <end position="133"/>
    </location>
</feature>
<dbReference type="EMBL" id="LCBL01000001">
    <property type="protein sequence ID" value="KKS09887.1"/>
    <property type="molecule type" value="Genomic_DNA"/>
</dbReference>
<dbReference type="AlphaFoldDB" id="A0A0G0WCU0"/>
<dbReference type="GO" id="GO:0016757">
    <property type="term" value="F:glycosyltransferase activity"/>
    <property type="evidence" value="ECO:0007669"/>
    <property type="project" value="UniProtKB-KW"/>
</dbReference>
<organism evidence="4 5">
    <name type="scientific">candidate division CPR2 bacterium GW2011_GWC1_41_48</name>
    <dbReference type="NCBI Taxonomy" id="1618344"/>
    <lineage>
        <taxon>Bacteria</taxon>
        <taxon>Bacteria division CPR2</taxon>
    </lineage>
</organism>
<dbReference type="PANTHER" id="PTHR43363">
    <property type="entry name" value="HYPOXANTHINE PHOSPHORIBOSYLTRANSFERASE"/>
    <property type="match status" value="1"/>
</dbReference>
<gene>
    <name evidence="4" type="ORF">UU65_C0001G0292</name>
</gene>
<comment type="caution">
    <text evidence="4">The sequence shown here is derived from an EMBL/GenBank/DDBJ whole genome shotgun (WGS) entry which is preliminary data.</text>
</comment>
<dbReference type="InterPro" id="IPR000836">
    <property type="entry name" value="PRTase_dom"/>
</dbReference>
<evidence type="ECO:0000256" key="2">
    <source>
        <dbReference type="ARBA" id="ARBA00022679"/>
    </source>
</evidence>
<sequence>MPKVCYNNHMTWQEFEEELNTLSQKIDFTPDIIVGIVRGGLVPARLLSKSLKVKDMYCLTVKKVGEERKVMSEIKEDFNNKNILLVEDMLETGRSLKVAEDYLLNKGANVKTVCFYVMSISEIKPDFYLKEVEVLPVFPWE</sequence>
<evidence type="ECO:0000256" key="1">
    <source>
        <dbReference type="ARBA" id="ARBA00022676"/>
    </source>
</evidence>
<dbReference type="PANTHER" id="PTHR43363:SF1">
    <property type="entry name" value="HYPOXANTHINE-GUANINE PHOSPHORIBOSYLTRANSFERASE"/>
    <property type="match status" value="1"/>
</dbReference>
<proteinExistence type="predicted"/>
<evidence type="ECO:0000313" key="4">
    <source>
        <dbReference type="EMBL" id="KKS09887.1"/>
    </source>
</evidence>
<evidence type="ECO:0000313" key="5">
    <source>
        <dbReference type="Proteomes" id="UP000033869"/>
    </source>
</evidence>
<accession>A0A0G0WCU0</accession>
<dbReference type="Pfam" id="PF00156">
    <property type="entry name" value="Pribosyltran"/>
    <property type="match status" value="1"/>
</dbReference>
<evidence type="ECO:0000259" key="3">
    <source>
        <dbReference type="Pfam" id="PF00156"/>
    </source>
</evidence>
<name>A0A0G0WCU0_UNCC2</name>